<keyword evidence="2" id="KW-0813">Transport</keyword>
<keyword evidence="11" id="KW-1185">Reference proteome</keyword>
<feature type="transmembrane region" description="Helical" evidence="9">
    <location>
        <begin position="49"/>
        <end position="70"/>
    </location>
</feature>
<evidence type="ECO:0000256" key="1">
    <source>
        <dbReference type="ARBA" id="ARBA00006430"/>
    </source>
</evidence>
<feature type="transmembrane region" description="Helical" evidence="9">
    <location>
        <begin position="76"/>
        <end position="96"/>
    </location>
</feature>
<comment type="similarity">
    <text evidence="1">Belongs to the KdgT transporter family.</text>
</comment>
<keyword evidence="7 9" id="KW-1133">Transmembrane helix</keyword>
<protein>
    <submittedName>
        <fullName evidence="10">2-keto-3-deoxygluconate permease 1</fullName>
    </submittedName>
</protein>
<evidence type="ECO:0000256" key="2">
    <source>
        <dbReference type="ARBA" id="ARBA00022448"/>
    </source>
</evidence>
<feature type="transmembrane region" description="Helical" evidence="9">
    <location>
        <begin position="222"/>
        <end position="244"/>
    </location>
</feature>
<evidence type="ECO:0000313" key="11">
    <source>
        <dbReference type="Proteomes" id="UP000051927"/>
    </source>
</evidence>
<sequence length="367" mass="37569">MQRLTVREHGARGGMYRMADSTKRQNREVASTAKQEKKGFKVPRIPGDIMLYPLLVGLLLNSFCPQVLAVGSFTTAVVKGSSTIVGLLLIFMGASINLRAVPEALKTGVVVLVPKLALSIALGLGVAAFCGNNFFGLSALSIIGGIAFCNVALYSGIMTEYGDSGEQGATALLALTAGPTITMLALGVSGLADIKPLVYVGTLLPLVLGIIMGNASPFLKNLLVPGINPCIAVVGFSLGCGMSLEQLIQGGLSGVLLAVLCIVIGILTSLFEKLCGGSGKAGVASGTVAGTAATTPKAFVEADASYTAIAPVATAQIAAAVVITAFFAPIITGWVDKKFCHDTLSSDGVQEENAATVPSSKEPPIRK</sequence>
<dbReference type="Proteomes" id="UP000051927">
    <property type="component" value="Unassembled WGS sequence"/>
</dbReference>
<keyword evidence="8 9" id="KW-0472">Membrane</keyword>
<accession>A0ABR5PYZ1</accession>
<feature type="transmembrane region" description="Helical" evidence="9">
    <location>
        <begin position="250"/>
        <end position="271"/>
    </location>
</feature>
<keyword evidence="5 9" id="KW-0812">Transmembrane</keyword>
<gene>
    <name evidence="10" type="ORF">IV60_GL001035</name>
</gene>
<keyword evidence="3" id="KW-1003">Cell membrane</keyword>
<keyword evidence="6" id="KW-0769">Symport</keyword>
<feature type="transmembrane region" description="Helical" evidence="9">
    <location>
        <begin position="197"/>
        <end position="215"/>
    </location>
</feature>
<keyword evidence="4" id="KW-0762">Sugar transport</keyword>
<reference evidence="10 11" key="1">
    <citation type="journal article" date="2015" name="Genome Announc.">
        <title>Expanding the biotechnology potential of lactobacilli through comparative genomics of 213 strains and associated genera.</title>
        <authorList>
            <person name="Sun Z."/>
            <person name="Harris H.M."/>
            <person name="McCann A."/>
            <person name="Guo C."/>
            <person name="Argimon S."/>
            <person name="Zhang W."/>
            <person name="Yang X."/>
            <person name="Jeffery I.B."/>
            <person name="Cooney J.C."/>
            <person name="Kagawa T.F."/>
            <person name="Liu W."/>
            <person name="Song Y."/>
            <person name="Salvetti E."/>
            <person name="Wrobel A."/>
            <person name="Rasinkangas P."/>
            <person name="Parkhill J."/>
            <person name="Rea M.C."/>
            <person name="O'Sullivan O."/>
            <person name="Ritari J."/>
            <person name="Douillard F.P."/>
            <person name="Paul Ross R."/>
            <person name="Yang R."/>
            <person name="Briner A.E."/>
            <person name="Felis G.E."/>
            <person name="de Vos W.M."/>
            <person name="Barrangou R."/>
            <person name="Klaenhammer T.R."/>
            <person name="Caufield P.W."/>
            <person name="Cui Y."/>
            <person name="Zhang H."/>
            <person name="O'Toole P.W."/>
        </authorList>
    </citation>
    <scope>NUCLEOTIDE SEQUENCE [LARGE SCALE GENOMIC DNA]</scope>
    <source>
        <strain evidence="10 11">DSM 7090</strain>
    </source>
</reference>
<organism evidence="10 11">
    <name type="scientific">Lancefieldella rimae</name>
    <dbReference type="NCBI Taxonomy" id="1383"/>
    <lineage>
        <taxon>Bacteria</taxon>
        <taxon>Bacillati</taxon>
        <taxon>Actinomycetota</taxon>
        <taxon>Coriobacteriia</taxon>
        <taxon>Coriobacteriales</taxon>
        <taxon>Atopobiaceae</taxon>
        <taxon>Lancefieldella</taxon>
    </lineage>
</organism>
<evidence type="ECO:0000256" key="5">
    <source>
        <dbReference type="ARBA" id="ARBA00022692"/>
    </source>
</evidence>
<name>A0ABR5PYZ1_9ACTN</name>
<evidence type="ECO:0000313" key="10">
    <source>
        <dbReference type="EMBL" id="KRO01796.1"/>
    </source>
</evidence>
<evidence type="ECO:0000256" key="9">
    <source>
        <dbReference type="SAM" id="Phobius"/>
    </source>
</evidence>
<evidence type="ECO:0000256" key="6">
    <source>
        <dbReference type="ARBA" id="ARBA00022847"/>
    </source>
</evidence>
<evidence type="ECO:0000256" key="8">
    <source>
        <dbReference type="ARBA" id="ARBA00023136"/>
    </source>
</evidence>
<evidence type="ECO:0000256" key="4">
    <source>
        <dbReference type="ARBA" id="ARBA00022597"/>
    </source>
</evidence>
<dbReference type="Pfam" id="PF03812">
    <property type="entry name" value="KdgT"/>
    <property type="match status" value="1"/>
</dbReference>
<feature type="transmembrane region" description="Helical" evidence="9">
    <location>
        <begin position="135"/>
        <end position="157"/>
    </location>
</feature>
<evidence type="ECO:0000256" key="7">
    <source>
        <dbReference type="ARBA" id="ARBA00022989"/>
    </source>
</evidence>
<proteinExistence type="inferred from homology"/>
<dbReference type="InterPro" id="IPR004684">
    <property type="entry name" value="2keto-3dGluconate_permease"/>
</dbReference>
<feature type="transmembrane region" description="Helical" evidence="9">
    <location>
        <begin position="169"/>
        <end position="191"/>
    </location>
</feature>
<dbReference type="EMBL" id="JQCP01000003">
    <property type="protein sequence ID" value="KRO01796.1"/>
    <property type="molecule type" value="Genomic_DNA"/>
</dbReference>
<feature type="transmembrane region" description="Helical" evidence="9">
    <location>
        <begin position="108"/>
        <end position="129"/>
    </location>
</feature>
<evidence type="ECO:0000256" key="3">
    <source>
        <dbReference type="ARBA" id="ARBA00022475"/>
    </source>
</evidence>
<comment type="caution">
    <text evidence="10">The sequence shown here is derived from an EMBL/GenBank/DDBJ whole genome shotgun (WGS) entry which is preliminary data.</text>
</comment>